<reference evidence="3 4" key="1">
    <citation type="submission" date="2017-07" db="EMBL/GenBank/DDBJ databases">
        <title>A draft genome sequence of Gluconacetobacter entanii LTH 4560.</title>
        <authorList>
            <person name="Skraban J."/>
            <person name="Cleenwerck I."/>
            <person name="Vandamme P."/>
            <person name="Trcek J."/>
        </authorList>
    </citation>
    <scope>NUCLEOTIDE SEQUENCE [LARGE SCALE GENOMIC DNA]</scope>
    <source>
        <strain evidence="3 4">LTH 4560</strain>
    </source>
</reference>
<gene>
    <name evidence="3" type="ORF">CFR72_14275</name>
    <name evidence="2" type="ORF">NO263_05055</name>
</gene>
<dbReference type="Proteomes" id="UP001526337">
    <property type="component" value="Unassembled WGS sequence"/>
</dbReference>
<proteinExistence type="predicted"/>
<dbReference type="RefSeq" id="WP_081477948.1">
    <property type="nucleotide sequence ID" value="NZ_JABJWD010000072.1"/>
</dbReference>
<keyword evidence="5" id="KW-1185">Reference proteome</keyword>
<protein>
    <submittedName>
        <fullName evidence="3">DUF2474 domain-containing protein</fullName>
    </submittedName>
</protein>
<dbReference type="Proteomes" id="UP000248301">
    <property type="component" value="Unassembled WGS sequence"/>
</dbReference>
<feature type="transmembrane region" description="Helical" evidence="1">
    <location>
        <begin position="22"/>
        <end position="47"/>
    </location>
</feature>
<evidence type="ECO:0000256" key="1">
    <source>
        <dbReference type="SAM" id="Phobius"/>
    </source>
</evidence>
<reference evidence="2 5" key="2">
    <citation type="submission" date="2022-07" db="EMBL/GenBank/DDBJ databases">
        <title>Genome stability of Gluconacetobacter entanii AV429.</title>
        <authorList>
            <person name="Trcek J."/>
            <person name="Cepec E."/>
        </authorList>
    </citation>
    <scope>NUCLEOTIDE SEQUENCE [LARGE SCALE GENOMIC DNA]</scope>
    <source>
        <strain evidence="2 5">AV429_2022</strain>
    </source>
</reference>
<dbReference type="InterPro" id="IPR018895">
    <property type="entry name" value="DUF2474"/>
</dbReference>
<evidence type="ECO:0000313" key="4">
    <source>
        <dbReference type="Proteomes" id="UP000248301"/>
    </source>
</evidence>
<evidence type="ECO:0000313" key="3">
    <source>
        <dbReference type="EMBL" id="PYD61622.1"/>
    </source>
</evidence>
<name>A0A318PQ97_9PROT</name>
<keyword evidence="1" id="KW-0472">Membrane</keyword>
<dbReference type="Pfam" id="PF10617">
    <property type="entry name" value="DUF2474"/>
    <property type="match status" value="1"/>
</dbReference>
<dbReference type="EMBL" id="NKUF01000051">
    <property type="protein sequence ID" value="PYD61622.1"/>
    <property type="molecule type" value="Genomic_DNA"/>
</dbReference>
<sequence>MAIIEIVQGNGDNAPRRLSQRIGWFIGIWTLSTAALFASALLVHMIVPK</sequence>
<comment type="caution">
    <text evidence="3">The sequence shown here is derived from an EMBL/GenBank/DDBJ whole genome shotgun (WGS) entry which is preliminary data.</text>
</comment>
<dbReference type="EMBL" id="JANGSQ010000092">
    <property type="protein sequence ID" value="MCW4589945.1"/>
    <property type="molecule type" value="Genomic_DNA"/>
</dbReference>
<organism evidence="3 4">
    <name type="scientific">Gluconacetobacter entanii</name>
    <dbReference type="NCBI Taxonomy" id="108528"/>
    <lineage>
        <taxon>Bacteria</taxon>
        <taxon>Pseudomonadati</taxon>
        <taxon>Pseudomonadota</taxon>
        <taxon>Alphaproteobacteria</taxon>
        <taxon>Acetobacterales</taxon>
        <taxon>Acetobacteraceae</taxon>
        <taxon>Gluconacetobacter</taxon>
    </lineage>
</organism>
<evidence type="ECO:0000313" key="2">
    <source>
        <dbReference type="EMBL" id="MCW4589945.1"/>
    </source>
</evidence>
<accession>A0A318PQ97</accession>
<evidence type="ECO:0000313" key="5">
    <source>
        <dbReference type="Proteomes" id="UP001526337"/>
    </source>
</evidence>
<keyword evidence="1" id="KW-1133">Transmembrane helix</keyword>
<dbReference type="AlphaFoldDB" id="A0A318PQ97"/>
<keyword evidence="1" id="KW-0812">Transmembrane</keyword>